<feature type="compositionally biased region" description="Low complexity" evidence="7">
    <location>
        <begin position="107"/>
        <end position="117"/>
    </location>
</feature>
<protein>
    <recommendedName>
        <fullName evidence="3">polynucleotide adenylyltransferase</fullName>
        <ecNumber evidence="3">2.7.7.19</ecNumber>
    </recommendedName>
</protein>
<evidence type="ECO:0000313" key="11">
    <source>
        <dbReference type="Proteomes" id="UP001209570"/>
    </source>
</evidence>
<evidence type="ECO:0000256" key="2">
    <source>
        <dbReference type="ARBA" id="ARBA00008593"/>
    </source>
</evidence>
<dbReference type="PANTHER" id="PTHR23092">
    <property type="entry name" value="POLY(A) RNA POLYMERASE"/>
    <property type="match status" value="1"/>
</dbReference>
<evidence type="ECO:0000256" key="6">
    <source>
        <dbReference type="ARBA" id="ARBA00022842"/>
    </source>
</evidence>
<feature type="compositionally biased region" description="Basic residues" evidence="7">
    <location>
        <begin position="1"/>
        <end position="12"/>
    </location>
</feature>
<comment type="caution">
    <text evidence="10">The sequence shown here is derived from an EMBL/GenBank/DDBJ whole genome shotgun (WGS) entry which is preliminary data.</text>
</comment>
<keyword evidence="6" id="KW-0460">Magnesium</keyword>
<dbReference type="Proteomes" id="UP001209570">
    <property type="component" value="Unassembled WGS sequence"/>
</dbReference>
<comment type="cofactor">
    <cofactor evidence="1">
        <name>Mn(2+)</name>
        <dbReference type="ChEBI" id="CHEBI:29035"/>
    </cofactor>
</comment>
<dbReference type="EC" id="2.7.7.19" evidence="3"/>
<feature type="compositionally biased region" description="Basic residues" evidence="7">
    <location>
        <begin position="27"/>
        <end position="43"/>
    </location>
</feature>
<feature type="domain" description="PAP-associated" evidence="8">
    <location>
        <begin position="343"/>
        <end position="399"/>
    </location>
</feature>
<proteinExistence type="inferred from homology"/>
<dbReference type="GO" id="GO:0046872">
    <property type="term" value="F:metal ion binding"/>
    <property type="evidence" value="ECO:0007669"/>
    <property type="project" value="UniProtKB-KW"/>
</dbReference>
<evidence type="ECO:0000256" key="4">
    <source>
        <dbReference type="ARBA" id="ARBA00022679"/>
    </source>
</evidence>
<evidence type="ECO:0000256" key="5">
    <source>
        <dbReference type="ARBA" id="ARBA00022723"/>
    </source>
</evidence>
<keyword evidence="11" id="KW-1185">Reference proteome</keyword>
<evidence type="ECO:0000259" key="9">
    <source>
        <dbReference type="Pfam" id="PF22600"/>
    </source>
</evidence>
<dbReference type="AlphaFoldDB" id="A0AAD5QBM5"/>
<feature type="region of interest" description="Disordered" evidence="7">
    <location>
        <begin position="482"/>
        <end position="526"/>
    </location>
</feature>
<dbReference type="Pfam" id="PF03828">
    <property type="entry name" value="PAP_assoc"/>
    <property type="match status" value="1"/>
</dbReference>
<reference evidence="10" key="1">
    <citation type="submission" date="2021-12" db="EMBL/GenBank/DDBJ databases">
        <title>Prjna785345.</title>
        <authorList>
            <person name="Rujirawat T."/>
            <person name="Krajaejun T."/>
        </authorList>
    </citation>
    <scope>NUCLEOTIDE SEQUENCE</scope>
    <source>
        <strain evidence="10">Pi057C3</strain>
    </source>
</reference>
<dbReference type="Gene3D" id="1.10.1410.10">
    <property type="match status" value="1"/>
</dbReference>
<evidence type="ECO:0000256" key="7">
    <source>
        <dbReference type="SAM" id="MobiDB-lite"/>
    </source>
</evidence>
<dbReference type="GO" id="GO:0005730">
    <property type="term" value="C:nucleolus"/>
    <property type="evidence" value="ECO:0007669"/>
    <property type="project" value="TreeGrafter"/>
</dbReference>
<evidence type="ECO:0000256" key="3">
    <source>
        <dbReference type="ARBA" id="ARBA00012388"/>
    </source>
</evidence>
<dbReference type="InterPro" id="IPR002058">
    <property type="entry name" value="PAP_assoc"/>
</dbReference>
<feature type="compositionally biased region" description="Basic and acidic residues" evidence="7">
    <location>
        <begin position="44"/>
        <end position="55"/>
    </location>
</feature>
<dbReference type="EMBL" id="JAKCXM010000028">
    <property type="protein sequence ID" value="KAJ0406815.1"/>
    <property type="molecule type" value="Genomic_DNA"/>
</dbReference>
<dbReference type="InterPro" id="IPR045862">
    <property type="entry name" value="Trf4-like"/>
</dbReference>
<dbReference type="CDD" id="cd05402">
    <property type="entry name" value="NT_PAP_TUTase"/>
    <property type="match status" value="1"/>
</dbReference>
<dbReference type="InterPro" id="IPR043519">
    <property type="entry name" value="NT_sf"/>
</dbReference>
<feature type="domain" description="Poly(A) RNA polymerase mitochondrial-like central palm" evidence="9">
    <location>
        <begin position="152"/>
        <end position="282"/>
    </location>
</feature>
<dbReference type="SUPFAM" id="SSF81301">
    <property type="entry name" value="Nucleotidyltransferase"/>
    <property type="match status" value="1"/>
</dbReference>
<dbReference type="GO" id="GO:0031123">
    <property type="term" value="P:RNA 3'-end processing"/>
    <property type="evidence" value="ECO:0007669"/>
    <property type="project" value="TreeGrafter"/>
</dbReference>
<dbReference type="SUPFAM" id="SSF81631">
    <property type="entry name" value="PAP/OAS1 substrate-binding domain"/>
    <property type="match status" value="1"/>
</dbReference>
<dbReference type="GO" id="GO:1990817">
    <property type="term" value="F:poly(A) RNA polymerase activity"/>
    <property type="evidence" value="ECO:0007669"/>
    <property type="project" value="UniProtKB-EC"/>
</dbReference>
<dbReference type="Gene3D" id="3.30.460.10">
    <property type="entry name" value="Beta Polymerase, domain 2"/>
    <property type="match status" value="1"/>
</dbReference>
<dbReference type="GO" id="GO:0003729">
    <property type="term" value="F:mRNA binding"/>
    <property type="evidence" value="ECO:0007669"/>
    <property type="project" value="TreeGrafter"/>
</dbReference>
<dbReference type="InterPro" id="IPR054708">
    <property type="entry name" value="MTPAP-like_central"/>
</dbReference>
<accession>A0AAD5QBM5</accession>
<dbReference type="GO" id="GO:0031499">
    <property type="term" value="C:TRAMP complex"/>
    <property type="evidence" value="ECO:0007669"/>
    <property type="project" value="TreeGrafter"/>
</dbReference>
<feature type="region of interest" description="Disordered" evidence="7">
    <location>
        <begin position="1"/>
        <end position="128"/>
    </location>
</feature>
<organism evidence="10 11">
    <name type="scientific">Pythium insidiosum</name>
    <name type="common">Pythiosis disease agent</name>
    <dbReference type="NCBI Taxonomy" id="114742"/>
    <lineage>
        <taxon>Eukaryota</taxon>
        <taxon>Sar</taxon>
        <taxon>Stramenopiles</taxon>
        <taxon>Oomycota</taxon>
        <taxon>Peronosporomycetes</taxon>
        <taxon>Pythiales</taxon>
        <taxon>Pythiaceae</taxon>
        <taxon>Pythium</taxon>
    </lineage>
</organism>
<gene>
    <name evidence="10" type="ORF">P43SY_008837</name>
</gene>
<comment type="similarity">
    <text evidence="2">Belongs to the DNA polymerase type-B-like family.</text>
</comment>
<dbReference type="FunFam" id="3.30.460.10:FF:000006">
    <property type="entry name" value="non-canonical poly(A) RNA polymerase PAPD5"/>
    <property type="match status" value="1"/>
</dbReference>
<name>A0AAD5QBM5_PYTIN</name>
<dbReference type="GO" id="GO:0043634">
    <property type="term" value="P:polyadenylation-dependent ncRNA catabolic process"/>
    <property type="evidence" value="ECO:0007669"/>
    <property type="project" value="TreeGrafter"/>
</dbReference>
<feature type="compositionally biased region" description="Basic and acidic residues" evidence="7">
    <location>
        <begin position="482"/>
        <end position="504"/>
    </location>
</feature>
<dbReference type="Pfam" id="PF22600">
    <property type="entry name" value="MTPAP-like_central"/>
    <property type="match status" value="1"/>
</dbReference>
<keyword evidence="4" id="KW-0808">Transferase</keyword>
<dbReference type="PANTHER" id="PTHR23092:SF15">
    <property type="entry name" value="INACTIVE NON-CANONICAL POLY(A) RNA POLYMERASE PROTEIN TRF4-2-RELATED"/>
    <property type="match status" value="1"/>
</dbReference>
<evidence type="ECO:0000259" key="8">
    <source>
        <dbReference type="Pfam" id="PF03828"/>
    </source>
</evidence>
<evidence type="ECO:0000256" key="1">
    <source>
        <dbReference type="ARBA" id="ARBA00001936"/>
    </source>
</evidence>
<sequence length="526" mass="59447">MSRTKNAARRGRGSPSDAAPDGGNKSKISKKQAKAKIKAKAKARHEAKLQKESAKAARKAAAAAADNGEHEAEEDGDAVSDQSRSEDYKDGDDDGFIAMDADEPPRRAATTPAASPTEDGEVGDDPSRLMHERMPWMCDKEGYFQENLYVALHEEILDFVRFMSPTPEELDRRRELVDEMTALVTSLWDGATMDTFGSHRTQLFLPNSDIDIVIFGVPSGTKPLFELAERLEALDMVSYLEVIDKARIPIVKFVHKASNIQVDVSFNVSSGLATADLVRHYMRVYPAFRPLTLVLKYFLAQRTLNETFAGGIGSFLLQLMVISFLQHHRRSLGPDHDAPQHNNLGQLLLGFLTLYGRDWNYDDLGFSVRNGGTYFFKEDRDWYDASRPFLLSVENPNEPELDVGKNSYEIRTVKRSFEYARQVLLNEIHRRGQFHPLAGSILGTIIPADSHLTDRVGPEVMGFDILYHDPKKTAEARRQYEMRRDEEARKRALEAANKRQEQQQRRQKMAGGGPAQRWRGRTTQLY</sequence>
<evidence type="ECO:0000313" key="10">
    <source>
        <dbReference type="EMBL" id="KAJ0406815.1"/>
    </source>
</evidence>
<keyword evidence="5" id="KW-0479">Metal-binding</keyword>